<dbReference type="PANTHER" id="PTHR31175">
    <property type="entry name" value="AUXIN-RESPONSIVE FAMILY PROTEIN"/>
    <property type="match status" value="1"/>
</dbReference>
<dbReference type="InterPro" id="IPR003676">
    <property type="entry name" value="SAUR_fam"/>
</dbReference>
<dbReference type="Pfam" id="PF02519">
    <property type="entry name" value="Auxin_inducible"/>
    <property type="match status" value="1"/>
</dbReference>
<dbReference type="EMBL" id="JAINDJ010000007">
    <property type="protein sequence ID" value="KAG9442081.1"/>
    <property type="molecule type" value="Genomic_DNA"/>
</dbReference>
<evidence type="ECO:0000256" key="1">
    <source>
        <dbReference type="ARBA" id="ARBA00006974"/>
    </source>
</evidence>
<organism evidence="2 3">
    <name type="scientific">Aristolochia fimbriata</name>
    <name type="common">White veined hardy Dutchman's pipe vine</name>
    <dbReference type="NCBI Taxonomy" id="158543"/>
    <lineage>
        <taxon>Eukaryota</taxon>
        <taxon>Viridiplantae</taxon>
        <taxon>Streptophyta</taxon>
        <taxon>Embryophyta</taxon>
        <taxon>Tracheophyta</taxon>
        <taxon>Spermatophyta</taxon>
        <taxon>Magnoliopsida</taxon>
        <taxon>Magnoliidae</taxon>
        <taxon>Piperales</taxon>
        <taxon>Aristolochiaceae</taxon>
        <taxon>Aristolochia</taxon>
    </lineage>
</organism>
<keyword evidence="3" id="KW-1185">Reference proteome</keyword>
<evidence type="ECO:0008006" key="4">
    <source>
        <dbReference type="Google" id="ProtNLM"/>
    </source>
</evidence>
<name>A0AAV7E2Q2_ARIFI</name>
<comment type="similarity">
    <text evidence="1">Belongs to the ARG7 family.</text>
</comment>
<comment type="caution">
    <text evidence="2">The sequence shown here is derived from an EMBL/GenBank/DDBJ whole genome shotgun (WGS) entry which is preliminary data.</text>
</comment>
<dbReference type="Proteomes" id="UP000825729">
    <property type="component" value="Unassembled WGS sequence"/>
</dbReference>
<dbReference type="AlphaFoldDB" id="A0AAV7E2Q2"/>
<gene>
    <name evidence="2" type="ORF">H6P81_017935</name>
</gene>
<proteinExistence type="inferred from homology"/>
<accession>A0AAV7E2Q2</accession>
<protein>
    <recommendedName>
        <fullName evidence="4">Small auxin up regulated protein</fullName>
    </recommendedName>
</protein>
<evidence type="ECO:0000313" key="3">
    <source>
        <dbReference type="Proteomes" id="UP000825729"/>
    </source>
</evidence>
<dbReference type="GO" id="GO:0009733">
    <property type="term" value="P:response to auxin"/>
    <property type="evidence" value="ECO:0007669"/>
    <property type="project" value="InterPro"/>
</dbReference>
<evidence type="ECO:0000313" key="2">
    <source>
        <dbReference type="EMBL" id="KAG9442081.1"/>
    </source>
</evidence>
<reference evidence="2 3" key="1">
    <citation type="submission" date="2021-07" db="EMBL/GenBank/DDBJ databases">
        <title>The Aristolochia fimbriata genome: insights into angiosperm evolution, floral development and chemical biosynthesis.</title>
        <authorList>
            <person name="Jiao Y."/>
        </authorList>
    </citation>
    <scope>NUCLEOTIDE SEQUENCE [LARGE SCALE GENOMIC DNA]</scope>
    <source>
        <strain evidence="2">IBCAS-2021</strain>
        <tissue evidence="2">Leaf</tissue>
    </source>
</reference>
<sequence>MINPSQLQEIAKKWQKRLIASKGHFVFYTADKKRFEVSLKYLCTPVFQELLRRSEDEFGSQSNNPLTLPCNSVFMEHLLKLLKQRVSEDEQKELLDSISRSNCRRSSSEFLSWNNANLCQRGIL</sequence>